<name>A0A066WPJ0_TILAU</name>
<keyword evidence="4" id="KW-1185">Reference proteome</keyword>
<dbReference type="OrthoDB" id="2569251at2759"/>
<protein>
    <recommendedName>
        <fullName evidence="2">HNH nuclease domain-containing protein</fullName>
    </recommendedName>
</protein>
<proteinExistence type="predicted"/>
<evidence type="ECO:0000256" key="1">
    <source>
        <dbReference type="SAM" id="MobiDB-lite"/>
    </source>
</evidence>
<gene>
    <name evidence="3" type="ORF">K437DRAFT_272187</name>
</gene>
<dbReference type="InParanoid" id="A0A066WPJ0"/>
<dbReference type="HOGENOM" id="CLU_071089_1_0_1"/>
<dbReference type="STRING" id="1037660.A0A066WPJ0"/>
<organism evidence="3 4">
    <name type="scientific">Tilletiaria anomala (strain ATCC 24038 / CBS 436.72 / UBC 951)</name>
    <dbReference type="NCBI Taxonomy" id="1037660"/>
    <lineage>
        <taxon>Eukaryota</taxon>
        <taxon>Fungi</taxon>
        <taxon>Dikarya</taxon>
        <taxon>Basidiomycota</taxon>
        <taxon>Ustilaginomycotina</taxon>
        <taxon>Exobasidiomycetes</taxon>
        <taxon>Georgefischeriales</taxon>
        <taxon>Tilletiariaceae</taxon>
        <taxon>Tilletiaria</taxon>
    </lineage>
</organism>
<reference evidence="3 4" key="1">
    <citation type="submission" date="2014-05" db="EMBL/GenBank/DDBJ databases">
        <title>Draft genome sequence of a rare smut relative, Tilletiaria anomala UBC 951.</title>
        <authorList>
            <consortium name="DOE Joint Genome Institute"/>
            <person name="Toome M."/>
            <person name="Kuo A."/>
            <person name="Henrissat B."/>
            <person name="Lipzen A."/>
            <person name="Tritt A."/>
            <person name="Yoshinaga Y."/>
            <person name="Zane M."/>
            <person name="Barry K."/>
            <person name="Grigoriev I.V."/>
            <person name="Spatafora J.W."/>
            <person name="Aimea M.C."/>
        </authorList>
    </citation>
    <scope>NUCLEOTIDE SEQUENCE [LARGE SCALE GENOMIC DNA]</scope>
    <source>
        <strain evidence="3 4">UBC 951</strain>
    </source>
</reference>
<dbReference type="AlphaFoldDB" id="A0A066WPJ0"/>
<dbReference type="Proteomes" id="UP000027361">
    <property type="component" value="Unassembled WGS sequence"/>
</dbReference>
<sequence length="263" mass="29792">MQPLEYSRASESWAGSIFNIVDQSGQELVSIPIEFATQARCNTIGFALSLVAFCFREDGFLRDESGQQLPVKDPMPQGTAIFVRQDGTTQPCTPAKGPRFKYKHRPPEENSESGTMSNSSRSSGLQNDFRVSLIARDFCCLLSGLHYSNCTASHILPLSRPEYYSEVLGGNVRYLFKPEHGLLLRSDLHHSFDRGEWAFHPDGENLVVHVFKNETAAREHHGLILTPDRFRGEARTHPHRDLLKFHYQQCAIQRFRGYSSGFD</sequence>
<dbReference type="InterPro" id="IPR003615">
    <property type="entry name" value="HNH_nuc"/>
</dbReference>
<evidence type="ECO:0000313" key="3">
    <source>
        <dbReference type="EMBL" id="KDN52899.1"/>
    </source>
</evidence>
<dbReference type="RefSeq" id="XP_013245738.1">
    <property type="nucleotide sequence ID" value="XM_013390284.1"/>
</dbReference>
<dbReference type="Pfam" id="PF13391">
    <property type="entry name" value="HNH_2"/>
    <property type="match status" value="1"/>
</dbReference>
<feature type="region of interest" description="Disordered" evidence="1">
    <location>
        <begin position="86"/>
        <end position="124"/>
    </location>
</feature>
<accession>A0A066WPJ0</accession>
<feature type="domain" description="HNH nuclease" evidence="2">
    <location>
        <begin position="140"/>
        <end position="200"/>
    </location>
</feature>
<evidence type="ECO:0000259" key="2">
    <source>
        <dbReference type="Pfam" id="PF13391"/>
    </source>
</evidence>
<evidence type="ECO:0000313" key="4">
    <source>
        <dbReference type="Proteomes" id="UP000027361"/>
    </source>
</evidence>
<dbReference type="GeneID" id="25266337"/>
<dbReference type="EMBL" id="JMSN01000006">
    <property type="protein sequence ID" value="KDN52899.1"/>
    <property type="molecule type" value="Genomic_DNA"/>
</dbReference>
<comment type="caution">
    <text evidence="3">The sequence shown here is derived from an EMBL/GenBank/DDBJ whole genome shotgun (WGS) entry which is preliminary data.</text>
</comment>
<feature type="compositionally biased region" description="Low complexity" evidence="1">
    <location>
        <begin position="112"/>
        <end position="124"/>
    </location>
</feature>